<sequence length="95" mass="10615">MRLDYALFNQHLVSSREKAKALVLKNQVLVNKVVISKPSFIVKEGDQIELVATNPFVSRAGEKLGAFLEDHFIDFTKKVVLDVGASKGALVKWLF</sequence>
<dbReference type="EMBL" id="AKPP01000003">
    <property type="protein sequence ID" value="EJC07414.1"/>
    <property type="molecule type" value="Genomic_DNA"/>
</dbReference>
<dbReference type="EC" id="2.1.1.-" evidence="4"/>
<accession>J0F5W9</accession>
<dbReference type="InterPro" id="IPR002942">
    <property type="entry name" value="S4_RNA-bd"/>
</dbReference>
<dbReference type="CDD" id="cd00165">
    <property type="entry name" value="S4"/>
    <property type="match status" value="1"/>
</dbReference>
<evidence type="ECO:0000313" key="5">
    <source>
        <dbReference type="Proteomes" id="UP000005838"/>
    </source>
</evidence>
<dbReference type="PANTHER" id="PTHR32319:SF0">
    <property type="entry name" value="BACTERIAL HEMOLYSIN-LIKE PROTEIN"/>
    <property type="match status" value="1"/>
</dbReference>
<dbReference type="Gene3D" id="3.40.50.150">
    <property type="entry name" value="Vaccinia Virus protein VP39"/>
    <property type="match status" value="1"/>
</dbReference>
<dbReference type="Gene3D" id="3.10.290.10">
    <property type="entry name" value="RNA-binding S4 domain"/>
    <property type="match status" value="1"/>
</dbReference>
<dbReference type="Proteomes" id="UP000005838">
    <property type="component" value="Unassembled WGS sequence"/>
</dbReference>
<dbReference type="GO" id="GO:0008168">
    <property type="term" value="F:methyltransferase activity"/>
    <property type="evidence" value="ECO:0007669"/>
    <property type="project" value="UniProtKB-KW"/>
</dbReference>
<dbReference type="SUPFAM" id="SSF55174">
    <property type="entry name" value="Alpha-L RNA-binding motif"/>
    <property type="match status" value="1"/>
</dbReference>
<keyword evidence="1 2" id="KW-0694">RNA-binding</keyword>
<evidence type="ECO:0000313" key="4">
    <source>
        <dbReference type="EMBL" id="EJC07414.1"/>
    </source>
</evidence>
<name>J0F5W9_HELPX</name>
<dbReference type="PANTHER" id="PTHR32319">
    <property type="entry name" value="BACTERIAL HEMOLYSIN-LIKE PROTEIN"/>
    <property type="match status" value="1"/>
</dbReference>
<protein>
    <submittedName>
        <fullName evidence="4">Ribosomal RNA large subunit methyltransferase J</fullName>
        <ecNumber evidence="4">2.1.1.-</ecNumber>
    </submittedName>
</protein>
<gene>
    <name evidence="4" type="ORF">HPHPP15_0745</name>
</gene>
<evidence type="ECO:0000259" key="3">
    <source>
        <dbReference type="SMART" id="SM00363"/>
    </source>
</evidence>
<comment type="caution">
    <text evidence="4">The sequence shown here is derived from an EMBL/GenBank/DDBJ whole genome shotgun (WGS) entry which is preliminary data.</text>
</comment>
<dbReference type="Pfam" id="PF01479">
    <property type="entry name" value="S4"/>
    <property type="match status" value="1"/>
</dbReference>
<organism evidence="4 5">
    <name type="scientific">Helicobacter pylori Hp P-15</name>
    <dbReference type="NCBI Taxonomy" id="992080"/>
    <lineage>
        <taxon>Bacteria</taxon>
        <taxon>Pseudomonadati</taxon>
        <taxon>Campylobacterota</taxon>
        <taxon>Epsilonproteobacteria</taxon>
        <taxon>Campylobacterales</taxon>
        <taxon>Helicobacteraceae</taxon>
        <taxon>Helicobacter</taxon>
    </lineage>
</organism>
<keyword evidence="4" id="KW-0489">Methyltransferase</keyword>
<feature type="domain" description="RNA-binding S4" evidence="3">
    <location>
        <begin position="1"/>
        <end position="62"/>
    </location>
</feature>
<dbReference type="InterPro" id="IPR029063">
    <property type="entry name" value="SAM-dependent_MTases_sf"/>
</dbReference>
<evidence type="ECO:0000256" key="1">
    <source>
        <dbReference type="ARBA" id="ARBA00022884"/>
    </source>
</evidence>
<dbReference type="AlphaFoldDB" id="J0F5W9"/>
<keyword evidence="4" id="KW-0808">Transferase</keyword>
<dbReference type="GO" id="GO:0003723">
    <property type="term" value="F:RNA binding"/>
    <property type="evidence" value="ECO:0007669"/>
    <property type="project" value="UniProtKB-KW"/>
</dbReference>
<dbReference type="InterPro" id="IPR047048">
    <property type="entry name" value="TlyA"/>
</dbReference>
<dbReference type="PATRIC" id="fig|992080.3.peg.725"/>
<dbReference type="InterPro" id="IPR036986">
    <property type="entry name" value="S4_RNA-bd_sf"/>
</dbReference>
<dbReference type="GO" id="GO:0032259">
    <property type="term" value="P:methylation"/>
    <property type="evidence" value="ECO:0007669"/>
    <property type="project" value="UniProtKB-KW"/>
</dbReference>
<dbReference type="SMART" id="SM00363">
    <property type="entry name" value="S4"/>
    <property type="match status" value="1"/>
</dbReference>
<proteinExistence type="predicted"/>
<evidence type="ECO:0000256" key="2">
    <source>
        <dbReference type="PROSITE-ProRule" id="PRU00182"/>
    </source>
</evidence>
<reference evidence="4 5" key="1">
    <citation type="journal article" date="2013" name="Pathog. Dis.">
        <title>Genome sequences of 65 Helicobacter pylori strains isolated from asymptomatic individuals and patients with gastric cancer, peptic ulcer disease, or gastritis.</title>
        <authorList>
            <person name="Blanchard T.G."/>
            <person name="Czinn S.J."/>
            <person name="Correa P."/>
            <person name="Nakazawa T."/>
            <person name="Keelan M."/>
            <person name="Morningstar L."/>
            <person name="Santana-Cruz I."/>
            <person name="Maroo A."/>
            <person name="McCracken C."/>
            <person name="Shefchek K."/>
            <person name="Daugherty S."/>
            <person name="Song Y."/>
            <person name="Fraser C.M."/>
            <person name="Fricke W.F."/>
        </authorList>
    </citation>
    <scope>NUCLEOTIDE SEQUENCE [LARGE SCALE GENOMIC DNA]</scope>
    <source>
        <strain evidence="4 5">Hp P-15</strain>
    </source>
</reference>
<dbReference type="PROSITE" id="PS50889">
    <property type="entry name" value="S4"/>
    <property type="match status" value="1"/>
</dbReference>